<evidence type="ECO:0000313" key="2">
    <source>
        <dbReference type="Proteomes" id="UP000608071"/>
    </source>
</evidence>
<protein>
    <submittedName>
        <fullName evidence="1">Winged helix-turn-helix domain-containing protein</fullName>
    </submittedName>
</protein>
<name>A0ABR8SW97_9BACL</name>
<sequence>MENLKNLLVYFMKNSPRILGRTDLMKYVYSFEYYYFQMKKEQFTETQFIRYHYGPNDQAVIDATLSLEAEGVLLISETLNYFGKTTYQHKLTDFSNLKYCHDLPEEAEMVACFIIDRLGKEPYQGVIDFAYDTPPMRIILQEEARIGEKINGRVLNMDQNEPVFKSTRQQKKEARDRLRSRTLPSTSDEEYYKHMIEQFNNYEDVRRRAYLGDNPTLCR</sequence>
<dbReference type="EMBL" id="JACSQL010000002">
    <property type="protein sequence ID" value="MBD7967779.1"/>
    <property type="molecule type" value="Genomic_DNA"/>
</dbReference>
<accession>A0ABR8SW97</accession>
<dbReference type="RefSeq" id="WP_191799019.1">
    <property type="nucleotide sequence ID" value="NZ_JACSQL010000002.1"/>
</dbReference>
<organism evidence="1 2">
    <name type="scientific">Paenibacillus gallinarum</name>
    <dbReference type="NCBI Taxonomy" id="2762232"/>
    <lineage>
        <taxon>Bacteria</taxon>
        <taxon>Bacillati</taxon>
        <taxon>Bacillota</taxon>
        <taxon>Bacilli</taxon>
        <taxon>Bacillales</taxon>
        <taxon>Paenibacillaceae</taxon>
        <taxon>Paenibacillus</taxon>
    </lineage>
</organism>
<reference evidence="1 2" key="1">
    <citation type="submission" date="2020-08" db="EMBL/GenBank/DDBJ databases">
        <title>A Genomic Blueprint of the Chicken Gut Microbiome.</title>
        <authorList>
            <person name="Gilroy R."/>
            <person name="Ravi A."/>
            <person name="Getino M."/>
            <person name="Pursley I."/>
            <person name="Horton D.L."/>
            <person name="Alikhan N.-F."/>
            <person name="Baker D."/>
            <person name="Gharbi K."/>
            <person name="Hall N."/>
            <person name="Watson M."/>
            <person name="Adriaenssens E.M."/>
            <person name="Foster-Nyarko E."/>
            <person name="Jarju S."/>
            <person name="Secka A."/>
            <person name="Antonio M."/>
            <person name="Oren A."/>
            <person name="Chaudhuri R."/>
            <person name="La Ragione R.M."/>
            <person name="Hildebrand F."/>
            <person name="Pallen M.J."/>
        </authorList>
    </citation>
    <scope>NUCLEOTIDE SEQUENCE [LARGE SCALE GENOMIC DNA]</scope>
    <source>
        <strain evidence="1 2">Sa2BVA9</strain>
    </source>
</reference>
<keyword evidence="2" id="KW-1185">Reference proteome</keyword>
<dbReference type="Proteomes" id="UP000608071">
    <property type="component" value="Unassembled WGS sequence"/>
</dbReference>
<gene>
    <name evidence="1" type="ORF">H9647_06875</name>
</gene>
<evidence type="ECO:0000313" key="1">
    <source>
        <dbReference type="EMBL" id="MBD7967779.1"/>
    </source>
</evidence>
<comment type="caution">
    <text evidence="1">The sequence shown here is derived from an EMBL/GenBank/DDBJ whole genome shotgun (WGS) entry which is preliminary data.</text>
</comment>
<proteinExistence type="predicted"/>